<sequence length="284" mass="30324">MTVHPTLPREVVAEAPVEPSARFRDLLAAEWLKLWSLRSTPWTYVVIFLAVVGFNAGTAYDTYRYWTSRDARSRADFIQDGMALQQAFTNNAATILVLAAGAVGAVTVTGEYGTGLIRTTFAAVPARRSVMAAKAAVLAAVMTALGALVAVTSFAATQAILSGRHLGVPFDHPGAVRVIAASALLLPVGALTGMAIGTLVRHMGTTIVLAVVTLLILPAVFSSDRYWSALASHTMPMEAWQRLTQPTTFETPFPWSTGGAWTVYAVWTLAAVLVTVAAVHRRDQ</sequence>
<dbReference type="Proteomes" id="UP000316806">
    <property type="component" value="Chromosome"/>
</dbReference>
<keyword evidence="1" id="KW-1133">Transmembrane helix</keyword>
<accession>A0A516RH19</accession>
<dbReference type="AlphaFoldDB" id="A0A516RH19"/>
<evidence type="ECO:0000256" key="1">
    <source>
        <dbReference type="SAM" id="Phobius"/>
    </source>
</evidence>
<feature type="transmembrane region" description="Helical" evidence="1">
    <location>
        <begin position="207"/>
        <end position="227"/>
    </location>
</feature>
<dbReference type="EMBL" id="CP040916">
    <property type="protein sequence ID" value="QDQ14937.1"/>
    <property type="molecule type" value="Genomic_DNA"/>
</dbReference>
<feature type="transmembrane region" description="Helical" evidence="1">
    <location>
        <begin position="42"/>
        <end position="63"/>
    </location>
</feature>
<reference evidence="2 3" key="1">
    <citation type="journal article" date="2019" name="J. Ind. Microbiol. Biotechnol.">
        <title>The complete genomic sequence of Streptomyces spectabilis NRRL-2792 and identification of secondary metabolite biosynthetic gene clusters.</title>
        <authorList>
            <person name="Sinha A."/>
            <person name="Phillips-Salemka S."/>
            <person name="Niraula T.A."/>
            <person name="Short K.A."/>
            <person name="Niraula N.P."/>
        </authorList>
    </citation>
    <scope>NUCLEOTIDE SEQUENCE [LARGE SCALE GENOMIC DNA]</scope>
    <source>
        <strain evidence="2 3">NRRL 2792</strain>
    </source>
</reference>
<name>A0A516RH19_STRST</name>
<gene>
    <name evidence="2" type="ORF">FH965_33940</name>
</gene>
<feature type="transmembrane region" description="Helical" evidence="1">
    <location>
        <begin position="176"/>
        <end position="200"/>
    </location>
</feature>
<feature type="transmembrane region" description="Helical" evidence="1">
    <location>
        <begin position="135"/>
        <end position="156"/>
    </location>
</feature>
<keyword evidence="1" id="KW-0472">Membrane</keyword>
<feature type="transmembrane region" description="Helical" evidence="1">
    <location>
        <begin position="261"/>
        <end position="279"/>
    </location>
</feature>
<proteinExistence type="predicted"/>
<keyword evidence="1" id="KW-0812">Transmembrane</keyword>
<dbReference type="RefSeq" id="WP_144322141.1">
    <property type="nucleotide sequence ID" value="NZ_CP040916.1"/>
</dbReference>
<protein>
    <submittedName>
        <fullName evidence="2">ABC transporter permease</fullName>
    </submittedName>
</protein>
<organism evidence="2 3">
    <name type="scientific">Streptomyces spectabilis</name>
    <dbReference type="NCBI Taxonomy" id="68270"/>
    <lineage>
        <taxon>Bacteria</taxon>
        <taxon>Bacillati</taxon>
        <taxon>Actinomycetota</taxon>
        <taxon>Actinomycetes</taxon>
        <taxon>Kitasatosporales</taxon>
        <taxon>Streptomycetaceae</taxon>
        <taxon>Streptomyces</taxon>
    </lineage>
</organism>
<evidence type="ECO:0000313" key="2">
    <source>
        <dbReference type="EMBL" id="QDQ14937.1"/>
    </source>
</evidence>
<evidence type="ECO:0000313" key="3">
    <source>
        <dbReference type="Proteomes" id="UP000316806"/>
    </source>
</evidence>